<keyword evidence="1" id="KW-0472">Membrane</keyword>
<feature type="transmembrane region" description="Helical" evidence="1">
    <location>
        <begin position="362"/>
        <end position="383"/>
    </location>
</feature>
<gene>
    <name evidence="2" type="ORF">GH885_15955</name>
</gene>
<sequence>MELNLESKVILQPLKVRKDKKHYIVEKEITSEFFEMPEICIEAIEKINNNESLDIIEKQLTDKYKEEEVNLLDFLQQLVDLGLVKEIDGKEIITHTKDQSATGFTKISPSIAGLLYNKLTIPFFIILIIFNLIIFASFTDLLPTYKDIFIFDSMVFNILTYMLLSIILLILHELGHILAIRSFDLLANVQVGNRLFLVVAETDLTAAWKLPSKQRNLLFLGGMFIDQLILFTVLLIKLTVSIDHYLMNGILSVVVLDIFIRTIYQCCFYMKTDLYYLVENMTGCYNLMENGKNYMAKWIPFIKVDESSTTFDGEEKVVKLYGLFSFIGVILTMSLFIIYFIPQTIYLMVNTLPHLMNPIDNPYFWDALVIVAQFILMISLLIYSIRKKRKSAST</sequence>
<dbReference type="RefSeq" id="WP_153836350.1">
    <property type="nucleotide sequence ID" value="NZ_JBHUMW010000040.1"/>
</dbReference>
<evidence type="ECO:0000313" key="2">
    <source>
        <dbReference type="EMBL" id="MRI67813.1"/>
    </source>
</evidence>
<keyword evidence="3" id="KW-1185">Reference proteome</keyword>
<feature type="transmembrane region" description="Helical" evidence="1">
    <location>
        <begin position="217"/>
        <end position="239"/>
    </location>
</feature>
<feature type="transmembrane region" description="Helical" evidence="1">
    <location>
        <begin position="320"/>
        <end position="342"/>
    </location>
</feature>
<keyword evidence="1" id="KW-0812">Transmembrane</keyword>
<protein>
    <submittedName>
        <fullName evidence="2">Peptidase</fullName>
    </submittedName>
</protein>
<feature type="transmembrane region" description="Helical" evidence="1">
    <location>
        <begin position="245"/>
        <end position="264"/>
    </location>
</feature>
<reference evidence="2 3" key="1">
    <citation type="submission" date="2019-10" db="EMBL/GenBank/DDBJ databases">
        <title>Gracilibacillus salitolerans sp. nov., a moderate halophile isolated from a saline soil in northwest China.</title>
        <authorList>
            <person name="Gan L."/>
        </authorList>
    </citation>
    <scope>NUCLEOTIDE SEQUENCE [LARGE SCALE GENOMIC DNA]</scope>
    <source>
        <strain evidence="2 3">TP2-8</strain>
    </source>
</reference>
<dbReference type="Proteomes" id="UP000435187">
    <property type="component" value="Unassembled WGS sequence"/>
</dbReference>
<name>A0A6N7R3M2_9BACI</name>
<feature type="transmembrane region" description="Helical" evidence="1">
    <location>
        <begin position="115"/>
        <end position="136"/>
    </location>
</feature>
<accession>A0A6N7R3M2</accession>
<evidence type="ECO:0000256" key="1">
    <source>
        <dbReference type="SAM" id="Phobius"/>
    </source>
</evidence>
<dbReference type="EMBL" id="WJEE01000041">
    <property type="protein sequence ID" value="MRI67813.1"/>
    <property type="molecule type" value="Genomic_DNA"/>
</dbReference>
<feature type="transmembrane region" description="Helical" evidence="1">
    <location>
        <begin position="148"/>
        <end position="171"/>
    </location>
</feature>
<organism evidence="2 3">
    <name type="scientific">Gracilibacillus thailandensis</name>
    <dbReference type="NCBI Taxonomy" id="563735"/>
    <lineage>
        <taxon>Bacteria</taxon>
        <taxon>Bacillati</taxon>
        <taxon>Bacillota</taxon>
        <taxon>Bacilli</taxon>
        <taxon>Bacillales</taxon>
        <taxon>Bacillaceae</taxon>
        <taxon>Gracilibacillus</taxon>
    </lineage>
</organism>
<dbReference type="AlphaFoldDB" id="A0A6N7R3M2"/>
<proteinExistence type="predicted"/>
<keyword evidence="1" id="KW-1133">Transmembrane helix</keyword>
<comment type="caution">
    <text evidence="2">The sequence shown here is derived from an EMBL/GenBank/DDBJ whole genome shotgun (WGS) entry which is preliminary data.</text>
</comment>
<evidence type="ECO:0000313" key="3">
    <source>
        <dbReference type="Proteomes" id="UP000435187"/>
    </source>
</evidence>